<feature type="domain" description="PDZ" evidence="5">
    <location>
        <begin position="97"/>
        <end position="155"/>
    </location>
</feature>
<evidence type="ECO:0000313" key="7">
    <source>
        <dbReference type="Proteomes" id="UP000830375"/>
    </source>
</evidence>
<comment type="subcellular location">
    <subcellularLocation>
        <location evidence="1">Cytoplasm</location>
        <location evidence="1">Cytoskeleton</location>
    </subcellularLocation>
</comment>
<organism evidence="6 7">
    <name type="scientific">Labeo rohita</name>
    <name type="common">Indian major carp</name>
    <name type="synonym">Cyprinus rohita</name>
    <dbReference type="NCBI Taxonomy" id="84645"/>
    <lineage>
        <taxon>Eukaryota</taxon>
        <taxon>Metazoa</taxon>
        <taxon>Chordata</taxon>
        <taxon>Craniata</taxon>
        <taxon>Vertebrata</taxon>
        <taxon>Euteleostomi</taxon>
        <taxon>Actinopterygii</taxon>
        <taxon>Neopterygii</taxon>
        <taxon>Teleostei</taxon>
        <taxon>Ostariophysi</taxon>
        <taxon>Cypriniformes</taxon>
        <taxon>Cyprinidae</taxon>
        <taxon>Labeoninae</taxon>
        <taxon>Labeonini</taxon>
        <taxon>Labeo</taxon>
    </lineage>
</organism>
<evidence type="ECO:0000259" key="5">
    <source>
        <dbReference type="PROSITE" id="PS50106"/>
    </source>
</evidence>
<proteinExistence type="predicted"/>
<comment type="caution">
    <text evidence="6">The sequence shown here is derived from an EMBL/GenBank/DDBJ whole genome shotgun (WGS) entry which is preliminary data.</text>
</comment>
<keyword evidence="7" id="KW-1185">Reference proteome</keyword>
<protein>
    <submittedName>
        <fullName evidence="6">PDZ and LIM domain protein 4</fullName>
    </submittedName>
</protein>
<dbReference type="SMART" id="SM00228">
    <property type="entry name" value="PDZ"/>
    <property type="match status" value="1"/>
</dbReference>
<keyword evidence="3" id="KW-0440">LIM domain</keyword>
<dbReference type="InterPro" id="IPR036034">
    <property type="entry name" value="PDZ_sf"/>
</dbReference>
<dbReference type="PANTHER" id="PTHR24214:SF6">
    <property type="entry name" value="PDZ AND LIM DOMAIN PROTEIN 4"/>
    <property type="match status" value="1"/>
</dbReference>
<dbReference type="CDD" id="cd06753">
    <property type="entry name" value="PDZ_PDLIM-like"/>
    <property type="match status" value="1"/>
</dbReference>
<keyword evidence="3" id="KW-0479">Metal-binding</keyword>
<dbReference type="Pfam" id="PF00595">
    <property type="entry name" value="PDZ"/>
    <property type="match status" value="1"/>
</dbReference>
<keyword evidence="3" id="KW-0862">Zinc</keyword>
<evidence type="ECO:0000256" key="1">
    <source>
        <dbReference type="ARBA" id="ARBA00004245"/>
    </source>
</evidence>
<dbReference type="SUPFAM" id="SSF50156">
    <property type="entry name" value="PDZ domain-like"/>
    <property type="match status" value="1"/>
</dbReference>
<dbReference type="InterPro" id="IPR050604">
    <property type="entry name" value="PDZ-LIM_domain"/>
</dbReference>
<dbReference type="EMBL" id="JACTAM010000021">
    <property type="protein sequence ID" value="KAI2650994.1"/>
    <property type="molecule type" value="Genomic_DNA"/>
</dbReference>
<reference evidence="6 7" key="1">
    <citation type="submission" date="2022-01" db="EMBL/GenBank/DDBJ databases">
        <title>A high-quality chromosome-level genome assembly of rohu carp, Labeo rohita.</title>
        <authorList>
            <person name="Arick M.A. II"/>
            <person name="Hsu C.-Y."/>
            <person name="Magbanua Z."/>
            <person name="Pechanova O."/>
            <person name="Grover C."/>
            <person name="Miller E."/>
            <person name="Thrash A."/>
            <person name="Ezzel L."/>
            <person name="Alam S."/>
            <person name="Benzie J."/>
            <person name="Hamilton M."/>
            <person name="Karsi A."/>
            <person name="Lawrence M.L."/>
            <person name="Peterson D.G."/>
        </authorList>
    </citation>
    <scope>NUCLEOTIDE SEQUENCE [LARGE SCALE GENOMIC DNA]</scope>
    <source>
        <strain evidence="7">BAU-BD-2019</strain>
        <tissue evidence="6">Blood</tissue>
    </source>
</reference>
<evidence type="ECO:0000256" key="3">
    <source>
        <dbReference type="ARBA" id="ARBA00023038"/>
    </source>
</evidence>
<keyword evidence="2" id="KW-0963">Cytoplasm</keyword>
<dbReference type="Gene3D" id="2.30.42.10">
    <property type="match status" value="2"/>
</dbReference>
<gene>
    <name evidence="6" type="ORF">H4Q32_018985</name>
</gene>
<dbReference type="PANTHER" id="PTHR24214">
    <property type="entry name" value="PDZ AND LIM DOMAIN PROTEIN ZASP"/>
    <property type="match status" value="1"/>
</dbReference>
<evidence type="ECO:0000256" key="2">
    <source>
        <dbReference type="ARBA" id="ARBA00022490"/>
    </source>
</evidence>
<name>A0ABQ8LK12_LABRO</name>
<evidence type="ECO:0000313" key="6">
    <source>
        <dbReference type="EMBL" id="KAI2650994.1"/>
    </source>
</evidence>
<accession>A0ABQ8LK12</accession>
<evidence type="ECO:0000256" key="4">
    <source>
        <dbReference type="ARBA" id="ARBA00023212"/>
    </source>
</evidence>
<dbReference type="PROSITE" id="PS50106">
    <property type="entry name" value="PDZ"/>
    <property type="match status" value="1"/>
</dbReference>
<dbReference type="Proteomes" id="UP000830375">
    <property type="component" value="Unassembled WGS sequence"/>
</dbReference>
<dbReference type="InterPro" id="IPR001478">
    <property type="entry name" value="PDZ"/>
</dbReference>
<sequence>MSHTVTLTGPSPWGFRLVGGRDFSTPLTISRVRLFLFFSLMMKSFTVPVGSQCDGGEGLFTTGVLFHCNDAKETSATCKDSSSIILKAGERLISTTGLRMKLITPASKAALGDLSPGDTILAINGESTETMTHMEAQNRIKACTDQLVLVISRYIFPTVNAFTWCLFSQRYEVTCISVSFLSEKTAAVPFRKVDFCAILTPERCLLVP</sequence>
<keyword evidence="4" id="KW-0206">Cytoskeleton</keyword>